<dbReference type="Pfam" id="PF09335">
    <property type="entry name" value="VTT_dom"/>
    <property type="match status" value="1"/>
</dbReference>
<dbReference type="InterPro" id="IPR032816">
    <property type="entry name" value="VTT_dom"/>
</dbReference>
<evidence type="ECO:0000256" key="1">
    <source>
        <dbReference type="ARBA" id="ARBA00004651"/>
    </source>
</evidence>
<feature type="transmembrane region" description="Helical" evidence="6">
    <location>
        <begin position="168"/>
        <end position="187"/>
    </location>
</feature>
<keyword evidence="3 6" id="KW-0812">Transmembrane</keyword>
<evidence type="ECO:0000256" key="3">
    <source>
        <dbReference type="ARBA" id="ARBA00022692"/>
    </source>
</evidence>
<comment type="subcellular location">
    <subcellularLocation>
        <location evidence="1">Cell membrane</location>
        <topology evidence="1">Multi-pass membrane protein</topology>
    </subcellularLocation>
</comment>
<dbReference type="GO" id="GO:0005886">
    <property type="term" value="C:plasma membrane"/>
    <property type="evidence" value="ECO:0007669"/>
    <property type="project" value="UniProtKB-SubCell"/>
</dbReference>
<evidence type="ECO:0000259" key="7">
    <source>
        <dbReference type="Pfam" id="PF09335"/>
    </source>
</evidence>
<feature type="transmembrane region" description="Helical" evidence="6">
    <location>
        <begin position="105"/>
        <end position="126"/>
    </location>
</feature>
<keyword evidence="5 6" id="KW-0472">Membrane</keyword>
<dbReference type="Proteomes" id="UP000231530">
    <property type="component" value="Unassembled WGS sequence"/>
</dbReference>
<evidence type="ECO:0000256" key="5">
    <source>
        <dbReference type="ARBA" id="ARBA00023136"/>
    </source>
</evidence>
<dbReference type="EMBL" id="PFBY01000019">
    <property type="protein sequence ID" value="PIR76553.1"/>
    <property type="molecule type" value="Genomic_DNA"/>
</dbReference>
<dbReference type="InterPro" id="IPR051311">
    <property type="entry name" value="DedA_domain"/>
</dbReference>
<evidence type="ECO:0000313" key="8">
    <source>
        <dbReference type="EMBL" id="PIR76553.1"/>
    </source>
</evidence>
<feature type="domain" description="VTT" evidence="7">
    <location>
        <begin position="30"/>
        <end position="153"/>
    </location>
</feature>
<keyword evidence="4 6" id="KW-1133">Transmembrane helix</keyword>
<evidence type="ECO:0000256" key="2">
    <source>
        <dbReference type="ARBA" id="ARBA00022475"/>
    </source>
</evidence>
<dbReference type="AlphaFoldDB" id="A0A2H0TWN2"/>
<dbReference type="PANTHER" id="PTHR42709:SF6">
    <property type="entry name" value="UNDECAPRENYL PHOSPHATE TRANSPORTER A"/>
    <property type="match status" value="1"/>
</dbReference>
<feature type="transmembrane region" description="Helical" evidence="6">
    <location>
        <begin position="133"/>
        <end position="156"/>
    </location>
</feature>
<organism evidence="8 9">
    <name type="scientific">Candidatus Magasanikbacteria bacterium CG10_big_fil_rev_8_21_14_0_10_42_10</name>
    <dbReference type="NCBI Taxonomy" id="1974649"/>
    <lineage>
        <taxon>Bacteria</taxon>
        <taxon>Candidatus Magasanikiibacteriota</taxon>
    </lineage>
</organism>
<keyword evidence="2" id="KW-1003">Cell membrane</keyword>
<accession>A0A2H0TWN2</accession>
<gene>
    <name evidence="8" type="ORF">COU32_01430</name>
</gene>
<evidence type="ECO:0000256" key="6">
    <source>
        <dbReference type="SAM" id="Phobius"/>
    </source>
</evidence>
<proteinExistence type="predicted"/>
<sequence>MNPVLSAPVLQLIIHYSYLIIIPMMIIEGPIITVIAGFLASLGYFNIFVVYLVMIAADLIGDTMYYAIGRWGGIPLIKKWGHYIGITEKHVTDIEKKIGNHEARFLFLGKIAHGFGTVFLLAAGTAKMPYGKFLLFNILPTLLKSLLFLLVGYYFGYAYTTIQVYVDYSALAMIVLAIIFVVLYVIIKSITRSYDSEKKI</sequence>
<name>A0A2H0TWN2_9BACT</name>
<evidence type="ECO:0000313" key="9">
    <source>
        <dbReference type="Proteomes" id="UP000231530"/>
    </source>
</evidence>
<evidence type="ECO:0000256" key="4">
    <source>
        <dbReference type="ARBA" id="ARBA00022989"/>
    </source>
</evidence>
<feature type="transmembrane region" description="Helical" evidence="6">
    <location>
        <begin position="12"/>
        <end position="40"/>
    </location>
</feature>
<feature type="transmembrane region" description="Helical" evidence="6">
    <location>
        <begin position="47"/>
        <end position="68"/>
    </location>
</feature>
<reference evidence="9" key="1">
    <citation type="submission" date="2017-09" db="EMBL/GenBank/DDBJ databases">
        <title>Depth-based differentiation of microbial function through sediment-hosted aquifers and enrichment of novel symbionts in the deep terrestrial subsurface.</title>
        <authorList>
            <person name="Probst A.J."/>
            <person name="Ladd B."/>
            <person name="Jarett J.K."/>
            <person name="Geller-Mcgrath D.E."/>
            <person name="Sieber C.M.K."/>
            <person name="Emerson J.B."/>
            <person name="Anantharaman K."/>
            <person name="Thomas B.C."/>
            <person name="Malmstrom R."/>
            <person name="Stieglmeier M."/>
            <person name="Klingl A."/>
            <person name="Woyke T."/>
            <person name="Ryan C.M."/>
            <person name="Banfield J.F."/>
        </authorList>
    </citation>
    <scope>NUCLEOTIDE SEQUENCE [LARGE SCALE GENOMIC DNA]</scope>
</reference>
<comment type="caution">
    <text evidence="8">The sequence shown here is derived from an EMBL/GenBank/DDBJ whole genome shotgun (WGS) entry which is preliminary data.</text>
</comment>
<dbReference type="PANTHER" id="PTHR42709">
    <property type="entry name" value="ALKALINE PHOSPHATASE LIKE PROTEIN"/>
    <property type="match status" value="1"/>
</dbReference>
<protein>
    <recommendedName>
        <fullName evidence="7">VTT domain-containing protein</fullName>
    </recommendedName>
</protein>